<evidence type="ECO:0000313" key="1">
    <source>
        <dbReference type="EMBL" id="CAF0737006.1"/>
    </source>
</evidence>
<protein>
    <submittedName>
        <fullName evidence="1">Uncharacterized protein</fullName>
    </submittedName>
</protein>
<proteinExistence type="predicted"/>
<sequence>MVCFVHDHHFLSKFHAAINQLRKTNEFTILTLRQLPKRCCSCPEKRNNMVSKTIESSLKSMDINELRLICLRLDLKQYIATHILSSPSKICNYTILSFPTFSNSKMQDIISNNFTVQHDNQLRTLQKMHHVSLEFVTSNTSQELFNEIAQIKFDIIAKCSNYLEAIQAINGLWVIISTKDQSRVDIVEHMLQQQWIRFIGNISIYTTQMLYHWQQHQPSKVINNKHLNLVQSKINKQKKSNKQAAKLSTLFQTSNVIEETADASDELENEIHFTSECSSDEMLMMTNPRFNFLFNRYDNSNKFRRPRTHRRQHMLAIAMAA</sequence>
<dbReference type="Proteomes" id="UP000663882">
    <property type="component" value="Unassembled WGS sequence"/>
</dbReference>
<evidence type="ECO:0000313" key="2">
    <source>
        <dbReference type="Proteomes" id="UP000663882"/>
    </source>
</evidence>
<dbReference type="OrthoDB" id="10001081at2759"/>
<comment type="caution">
    <text evidence="1">The sequence shown here is derived from an EMBL/GenBank/DDBJ whole genome shotgun (WGS) entry which is preliminary data.</text>
</comment>
<accession>A0A813NQ11</accession>
<gene>
    <name evidence="1" type="ORF">RFH988_LOCUS496</name>
</gene>
<dbReference type="AlphaFoldDB" id="A0A813NQ11"/>
<name>A0A813NQ11_9BILA</name>
<reference evidence="1" key="1">
    <citation type="submission" date="2021-02" db="EMBL/GenBank/DDBJ databases">
        <authorList>
            <person name="Nowell W R."/>
        </authorList>
    </citation>
    <scope>NUCLEOTIDE SEQUENCE</scope>
</reference>
<dbReference type="EMBL" id="CAJNOO010000008">
    <property type="protein sequence ID" value="CAF0737006.1"/>
    <property type="molecule type" value="Genomic_DNA"/>
</dbReference>
<organism evidence="1 2">
    <name type="scientific">Rotaria sordida</name>
    <dbReference type="NCBI Taxonomy" id="392033"/>
    <lineage>
        <taxon>Eukaryota</taxon>
        <taxon>Metazoa</taxon>
        <taxon>Spiralia</taxon>
        <taxon>Gnathifera</taxon>
        <taxon>Rotifera</taxon>
        <taxon>Eurotatoria</taxon>
        <taxon>Bdelloidea</taxon>
        <taxon>Philodinida</taxon>
        <taxon>Philodinidae</taxon>
        <taxon>Rotaria</taxon>
    </lineage>
</organism>